<evidence type="ECO:0000313" key="3">
    <source>
        <dbReference type="Proteomes" id="UP000010483"/>
    </source>
</evidence>
<dbReference type="BioCyc" id="CSTA292563:G1353-1090-MONOMER"/>
<dbReference type="AlphaFoldDB" id="K9YJJ7"/>
<sequence length="221" mass="25541">MNNNRNATLLRAFIDEVQQTGIFPHPEIINLFEQHQQQLTQPRKLPPFPHLPTPPEKSSKTSEKITPSQNSEPMMTSNPDDSLEEELLSNNEPSPATEEEKTPDDNHNYPFSPNINPENHNYVIYLENPYTPPAHNIVANDFIPHHHNFGNNPETVIPINQEIYSSCPENNPSPEQNNPQLNPRKKRIITRDEKLIQSYIEYVRKTGDCEYPLLEKQLLHN</sequence>
<proteinExistence type="predicted"/>
<accession>K9YJJ7</accession>
<dbReference type="KEGG" id="csn:Cyast_1080"/>
<feature type="region of interest" description="Disordered" evidence="1">
    <location>
        <begin position="167"/>
        <end position="188"/>
    </location>
</feature>
<evidence type="ECO:0000256" key="1">
    <source>
        <dbReference type="SAM" id="MobiDB-lite"/>
    </source>
</evidence>
<feature type="compositionally biased region" description="Basic and acidic residues" evidence="1">
    <location>
        <begin position="98"/>
        <end position="107"/>
    </location>
</feature>
<feature type="compositionally biased region" description="Low complexity" evidence="1">
    <location>
        <begin position="168"/>
        <end position="182"/>
    </location>
</feature>
<feature type="compositionally biased region" description="Pro residues" evidence="1">
    <location>
        <begin position="44"/>
        <end position="55"/>
    </location>
</feature>
<feature type="compositionally biased region" description="Polar residues" evidence="1">
    <location>
        <begin position="64"/>
        <end position="76"/>
    </location>
</feature>
<feature type="region of interest" description="Disordered" evidence="1">
    <location>
        <begin position="36"/>
        <end position="113"/>
    </location>
</feature>
<dbReference type="STRING" id="292563.Cyast_1080"/>
<organism evidence="2 3">
    <name type="scientific">Cyanobacterium stanieri (strain ATCC 29140 / PCC 7202)</name>
    <dbReference type="NCBI Taxonomy" id="292563"/>
    <lineage>
        <taxon>Bacteria</taxon>
        <taxon>Bacillati</taxon>
        <taxon>Cyanobacteriota</taxon>
        <taxon>Cyanophyceae</taxon>
        <taxon>Oscillatoriophycideae</taxon>
        <taxon>Chroococcales</taxon>
        <taxon>Geminocystaceae</taxon>
        <taxon>Cyanobacterium</taxon>
    </lineage>
</organism>
<dbReference type="Proteomes" id="UP000010483">
    <property type="component" value="Chromosome"/>
</dbReference>
<reference evidence="3" key="1">
    <citation type="journal article" date="2013" name="Proc. Natl. Acad. Sci. U.S.A.">
        <title>Improving the coverage of the cyanobacterial phylum using diversity-driven genome sequencing.</title>
        <authorList>
            <person name="Shih P.M."/>
            <person name="Wu D."/>
            <person name="Latifi A."/>
            <person name="Axen S.D."/>
            <person name="Fewer D.P."/>
            <person name="Talla E."/>
            <person name="Calteau A."/>
            <person name="Cai F."/>
            <person name="Tandeau de Marsac N."/>
            <person name="Rippka R."/>
            <person name="Herdman M."/>
            <person name="Sivonen K."/>
            <person name="Coursin T."/>
            <person name="Laurent T."/>
            <person name="Goodwin L."/>
            <person name="Nolan M."/>
            <person name="Davenport K.W."/>
            <person name="Han C.S."/>
            <person name="Rubin E.M."/>
            <person name="Eisen J.A."/>
            <person name="Woyke T."/>
            <person name="Gugger M."/>
            <person name="Kerfeld C.A."/>
        </authorList>
    </citation>
    <scope>NUCLEOTIDE SEQUENCE [LARGE SCALE GENOMIC DNA]</scope>
    <source>
        <strain evidence="3">ATCC 29140 / PCC 7202</strain>
    </source>
</reference>
<protein>
    <submittedName>
        <fullName evidence="2">Uncharacterized protein</fullName>
    </submittedName>
</protein>
<dbReference type="EMBL" id="CP003940">
    <property type="protein sequence ID" value="AFZ47049.1"/>
    <property type="molecule type" value="Genomic_DNA"/>
</dbReference>
<gene>
    <name evidence="2" type="ordered locus">Cyast_1080</name>
</gene>
<evidence type="ECO:0000313" key="2">
    <source>
        <dbReference type="EMBL" id="AFZ47049.1"/>
    </source>
</evidence>
<keyword evidence="3" id="KW-1185">Reference proteome</keyword>
<name>K9YJJ7_CYASC</name>
<dbReference type="HOGENOM" id="CLU_1248915_0_0_3"/>